<sequence>MLHSRERADASTEGSGNPVSAIHVELYSHSNFGCSAGCVLVEPSASCWINQLNWRWLKPVIQSADGLNIDCGSSSSYTDPVSEIQWVSDVPFISTGESQTNLRTSNASNYGELKSLRSFPDYRFTKNCYTLPVIKNKTYLLRASFAFENFDNSLKPPTFQLALEGTIVGNITRTLTGLVYKELVYIAQGNTTFLCLVRDGSESTPFISAISLKLVTNAYLTSTTSLRKYVEERKFMTTRTRINFGGNVLIRSPSDAYDRYWHPEGSSSSYLRSTAKPVQSLATATAINGLQTPLEPPSAVLQTAVTTTGNLTSYVLAPGSETYYSTLLILHFAELDASATMTTRQFYISVSRGLSPTLVNPFNATNPPKPFQVLGWSSSDQTIGPTTQVVLYPTALYTVSNLRLERTIERDVLAIEITKATMNLTEWTGDPCLPTSHPWVKCSQGNQELAAPEIIEVNLTGYNLNGSISPSFADPLALTNLSLSHNSFVGSSPDLSPLKNLKILRLENNNLSEALPEWLTSFSQLMELSVQNNNFSGNIPPKLLSSNTLLFSFCPGNQFRNSGCDGMGVTSNSSKPAQSNLVAVIGASVGGVLLLVLIIAGVCFGYRRYHREATQETIPFANFGPRQSDENMVEVQVDLLSRVQHKNLVALIGYCHQKNKQILVYEYVQNGSLHDQLHGTPENIIYLDWRMRLKIALNTAEGLEYLHTMCNPSIMHRDVKSSNILLTGPDHPEVAMVADFGLSRRGPLQNATHVSTFVKGTAGYLDPQYYDTQKLTLKSDVFSFGVVLLELLTGRIPINPKLANRDEWNLCSWVRMTMETGNNLDKILDSAVRASNPNPESLMRFVEIALRSVEPKSIHRPTMTEVVREIRTAIMLEGSQTEHSSRGQRESSHKQNLLSSSDHSSNAYSTNGTVLSPR</sequence>
<feature type="compositionally biased region" description="Polar residues" evidence="7">
    <location>
        <begin position="894"/>
        <end position="918"/>
    </location>
</feature>
<accession>A0A2K1L253</accession>
<dbReference type="InterPro" id="IPR008271">
    <property type="entry name" value="Ser/Thr_kinase_AS"/>
</dbReference>
<evidence type="ECO:0000256" key="2">
    <source>
        <dbReference type="ARBA" id="ARBA00022614"/>
    </source>
</evidence>
<dbReference type="Gene3D" id="3.30.200.20">
    <property type="entry name" value="Phosphorylase Kinase, domain 1"/>
    <property type="match status" value="1"/>
</dbReference>
<feature type="region of interest" description="Disordered" evidence="7">
    <location>
        <begin position="878"/>
        <end position="918"/>
    </location>
</feature>
<dbReference type="Proteomes" id="UP000006727">
    <property type="component" value="Chromosome 2"/>
</dbReference>
<dbReference type="PROSITE" id="PS00108">
    <property type="entry name" value="PROTEIN_KINASE_ST"/>
    <property type="match status" value="1"/>
</dbReference>
<dbReference type="SMART" id="SM00220">
    <property type="entry name" value="S_TKc"/>
    <property type="match status" value="1"/>
</dbReference>
<reference evidence="11" key="3">
    <citation type="submission" date="2020-12" db="UniProtKB">
        <authorList>
            <consortium name="EnsemblPlants"/>
        </authorList>
    </citation>
    <scope>IDENTIFICATION</scope>
</reference>
<dbReference type="EnsemblPlants" id="Pp3c2_18520V3.1">
    <property type="protein sequence ID" value="Pp3c2_18520V3.1"/>
    <property type="gene ID" value="Pp3c2_18520"/>
</dbReference>
<reference evidence="10 12" key="2">
    <citation type="journal article" date="2018" name="Plant J.">
        <title>The Physcomitrella patens chromosome-scale assembly reveals moss genome structure and evolution.</title>
        <authorList>
            <person name="Lang D."/>
            <person name="Ullrich K.K."/>
            <person name="Murat F."/>
            <person name="Fuchs J."/>
            <person name="Jenkins J."/>
            <person name="Haas F.B."/>
            <person name="Piednoel M."/>
            <person name="Gundlach H."/>
            <person name="Van Bel M."/>
            <person name="Meyberg R."/>
            <person name="Vives C."/>
            <person name="Morata J."/>
            <person name="Symeonidi A."/>
            <person name="Hiss M."/>
            <person name="Muchero W."/>
            <person name="Kamisugi Y."/>
            <person name="Saleh O."/>
            <person name="Blanc G."/>
            <person name="Decker E.L."/>
            <person name="van Gessel N."/>
            <person name="Grimwood J."/>
            <person name="Hayes R.D."/>
            <person name="Graham S.W."/>
            <person name="Gunter L.E."/>
            <person name="McDaniel S.F."/>
            <person name="Hoernstein S.N.W."/>
            <person name="Larsson A."/>
            <person name="Li F.W."/>
            <person name="Perroud P.F."/>
            <person name="Phillips J."/>
            <person name="Ranjan P."/>
            <person name="Rokshar D.S."/>
            <person name="Rothfels C.J."/>
            <person name="Schneider L."/>
            <person name="Shu S."/>
            <person name="Stevenson D.W."/>
            <person name="Thummler F."/>
            <person name="Tillich M."/>
            <person name="Villarreal Aguilar J.C."/>
            <person name="Widiez T."/>
            <person name="Wong G.K."/>
            <person name="Wymore A."/>
            <person name="Zhang Y."/>
            <person name="Zimmer A.D."/>
            <person name="Quatrano R.S."/>
            <person name="Mayer K.F.X."/>
            <person name="Goodstein D."/>
            <person name="Casacuberta J.M."/>
            <person name="Vandepoele K."/>
            <person name="Reski R."/>
            <person name="Cuming A.C."/>
            <person name="Tuskan G.A."/>
            <person name="Maumus F."/>
            <person name="Salse J."/>
            <person name="Schmutz J."/>
            <person name="Rensing S.A."/>
        </authorList>
    </citation>
    <scope>NUCLEOTIDE SEQUENCE [LARGE SCALE GENOMIC DNA]</scope>
    <source>
        <strain evidence="11 12">cv. Gransden 2004</strain>
    </source>
</reference>
<dbReference type="Gene3D" id="3.80.10.10">
    <property type="entry name" value="Ribonuclease Inhibitor"/>
    <property type="match status" value="1"/>
</dbReference>
<evidence type="ECO:0000256" key="5">
    <source>
        <dbReference type="ARBA" id="ARBA00022989"/>
    </source>
</evidence>
<keyword evidence="5 8" id="KW-1133">Transmembrane helix</keyword>
<dbReference type="InterPro" id="IPR011009">
    <property type="entry name" value="Kinase-like_dom_sf"/>
</dbReference>
<dbReference type="EMBL" id="ABEU02000002">
    <property type="protein sequence ID" value="PNR60096.1"/>
    <property type="molecule type" value="Genomic_DNA"/>
</dbReference>
<keyword evidence="6 8" id="KW-0472">Membrane</keyword>
<dbReference type="Gene3D" id="1.10.510.10">
    <property type="entry name" value="Transferase(Phosphotransferase) domain 1"/>
    <property type="match status" value="1"/>
</dbReference>
<evidence type="ECO:0000256" key="7">
    <source>
        <dbReference type="SAM" id="MobiDB-lite"/>
    </source>
</evidence>
<evidence type="ECO:0000313" key="11">
    <source>
        <dbReference type="EnsemblPlants" id="Pp3c2_18520V3.1"/>
    </source>
</evidence>
<dbReference type="InterPro" id="IPR032675">
    <property type="entry name" value="LRR_dom_sf"/>
</dbReference>
<evidence type="ECO:0000256" key="6">
    <source>
        <dbReference type="ARBA" id="ARBA00023136"/>
    </source>
</evidence>
<name>A0A2K1L253_PHYPA</name>
<dbReference type="PANTHER" id="PTHR45631:SF68">
    <property type="entry name" value="REPEAT FAMILY PROTEIN, PUTATIVE, EXPRESSED-RELATED"/>
    <property type="match status" value="1"/>
</dbReference>
<dbReference type="STRING" id="3218.A0A2K1L253"/>
<dbReference type="InterPro" id="IPR001611">
    <property type="entry name" value="Leu-rich_rpt"/>
</dbReference>
<proteinExistence type="predicted"/>
<evidence type="ECO:0000313" key="12">
    <source>
        <dbReference type="Proteomes" id="UP000006727"/>
    </source>
</evidence>
<dbReference type="SUPFAM" id="SSF56112">
    <property type="entry name" value="Protein kinase-like (PK-like)"/>
    <property type="match status" value="1"/>
</dbReference>
<feature type="compositionally biased region" description="Basic and acidic residues" evidence="7">
    <location>
        <begin position="883"/>
        <end position="893"/>
    </location>
</feature>
<feature type="transmembrane region" description="Helical" evidence="8">
    <location>
        <begin position="581"/>
        <end position="606"/>
    </location>
</feature>
<dbReference type="FunFam" id="1.10.510.10:FF:000095">
    <property type="entry name" value="protein STRUBBELIG-RECEPTOR FAMILY 8"/>
    <property type="match status" value="1"/>
</dbReference>
<evidence type="ECO:0000256" key="1">
    <source>
        <dbReference type="ARBA" id="ARBA00004167"/>
    </source>
</evidence>
<dbReference type="GO" id="GO:0004672">
    <property type="term" value="F:protein kinase activity"/>
    <property type="evidence" value="ECO:0007669"/>
    <property type="project" value="InterPro"/>
</dbReference>
<keyword evidence="2" id="KW-0433">Leucine-rich repeat</keyword>
<dbReference type="PROSITE" id="PS50011">
    <property type="entry name" value="PROTEIN_KINASE_DOM"/>
    <property type="match status" value="1"/>
</dbReference>
<dbReference type="InParanoid" id="A0A2K1L253"/>
<evidence type="ECO:0000259" key="9">
    <source>
        <dbReference type="PROSITE" id="PS50011"/>
    </source>
</evidence>
<comment type="subcellular location">
    <subcellularLocation>
        <location evidence="1">Membrane</location>
        <topology evidence="1">Single-pass membrane protein</topology>
    </subcellularLocation>
</comment>
<evidence type="ECO:0000256" key="3">
    <source>
        <dbReference type="ARBA" id="ARBA00022692"/>
    </source>
</evidence>
<protein>
    <recommendedName>
        <fullName evidence="9">Protein kinase domain-containing protein</fullName>
    </recommendedName>
</protein>
<gene>
    <name evidence="10" type="ORF">PHYPA_002889</name>
</gene>
<organism evidence="10">
    <name type="scientific">Physcomitrium patens</name>
    <name type="common">Spreading-leaved earth moss</name>
    <name type="synonym">Physcomitrella patens</name>
    <dbReference type="NCBI Taxonomy" id="3218"/>
    <lineage>
        <taxon>Eukaryota</taxon>
        <taxon>Viridiplantae</taxon>
        <taxon>Streptophyta</taxon>
        <taxon>Embryophyta</taxon>
        <taxon>Bryophyta</taxon>
        <taxon>Bryophytina</taxon>
        <taxon>Bryopsida</taxon>
        <taxon>Funariidae</taxon>
        <taxon>Funariales</taxon>
        <taxon>Funariaceae</taxon>
        <taxon>Physcomitrium</taxon>
    </lineage>
</organism>
<reference evidence="10 12" key="1">
    <citation type="journal article" date="2008" name="Science">
        <title>The Physcomitrella genome reveals evolutionary insights into the conquest of land by plants.</title>
        <authorList>
            <person name="Rensing S."/>
            <person name="Lang D."/>
            <person name="Zimmer A."/>
            <person name="Terry A."/>
            <person name="Salamov A."/>
            <person name="Shapiro H."/>
            <person name="Nishiyama T."/>
            <person name="Perroud P.-F."/>
            <person name="Lindquist E."/>
            <person name="Kamisugi Y."/>
            <person name="Tanahashi T."/>
            <person name="Sakakibara K."/>
            <person name="Fujita T."/>
            <person name="Oishi K."/>
            <person name="Shin-I T."/>
            <person name="Kuroki Y."/>
            <person name="Toyoda A."/>
            <person name="Suzuki Y."/>
            <person name="Hashimoto A."/>
            <person name="Yamaguchi K."/>
            <person name="Sugano A."/>
            <person name="Kohara Y."/>
            <person name="Fujiyama A."/>
            <person name="Anterola A."/>
            <person name="Aoki S."/>
            <person name="Ashton N."/>
            <person name="Barbazuk W.B."/>
            <person name="Barker E."/>
            <person name="Bennetzen J."/>
            <person name="Bezanilla M."/>
            <person name="Blankenship R."/>
            <person name="Cho S.H."/>
            <person name="Dutcher S."/>
            <person name="Estelle M."/>
            <person name="Fawcett J.A."/>
            <person name="Gundlach H."/>
            <person name="Hanada K."/>
            <person name="Heyl A."/>
            <person name="Hicks K.A."/>
            <person name="Hugh J."/>
            <person name="Lohr M."/>
            <person name="Mayer K."/>
            <person name="Melkozernov A."/>
            <person name="Murata T."/>
            <person name="Nelson D."/>
            <person name="Pils B."/>
            <person name="Prigge M."/>
            <person name="Reiss B."/>
            <person name="Renner T."/>
            <person name="Rombauts S."/>
            <person name="Rushton P."/>
            <person name="Sanderfoot A."/>
            <person name="Schween G."/>
            <person name="Shiu S.-H."/>
            <person name="Stueber K."/>
            <person name="Theodoulou F.L."/>
            <person name="Tu H."/>
            <person name="Van de Peer Y."/>
            <person name="Verrier P.J."/>
            <person name="Waters E."/>
            <person name="Wood A."/>
            <person name="Yang L."/>
            <person name="Cove D."/>
            <person name="Cuming A."/>
            <person name="Hasebe M."/>
            <person name="Lucas S."/>
            <person name="Mishler D.B."/>
            <person name="Reski R."/>
            <person name="Grigoriev I."/>
            <person name="Quatrano R.S."/>
            <person name="Boore J.L."/>
        </authorList>
    </citation>
    <scope>NUCLEOTIDE SEQUENCE [LARGE SCALE GENOMIC DNA]</scope>
    <source>
        <strain evidence="11 12">cv. Gransden 2004</strain>
    </source>
</reference>
<dbReference type="InterPro" id="IPR024788">
    <property type="entry name" value="Malectin-like_Carb-bd_dom"/>
</dbReference>
<keyword evidence="12" id="KW-1185">Reference proteome</keyword>
<keyword evidence="4" id="KW-0677">Repeat</keyword>
<dbReference type="Pfam" id="PF00069">
    <property type="entry name" value="Pkinase"/>
    <property type="match status" value="1"/>
</dbReference>
<evidence type="ECO:0000256" key="8">
    <source>
        <dbReference type="SAM" id="Phobius"/>
    </source>
</evidence>
<evidence type="ECO:0000256" key="4">
    <source>
        <dbReference type="ARBA" id="ARBA00022737"/>
    </source>
</evidence>
<dbReference type="InterPro" id="IPR000719">
    <property type="entry name" value="Prot_kinase_dom"/>
</dbReference>
<keyword evidence="3 8" id="KW-0812">Transmembrane</keyword>
<dbReference type="PaxDb" id="3218-PP1S281_17V6.1"/>
<dbReference type="Pfam" id="PF00560">
    <property type="entry name" value="LRR_1"/>
    <property type="match status" value="1"/>
</dbReference>
<dbReference type="GO" id="GO:0016020">
    <property type="term" value="C:membrane"/>
    <property type="evidence" value="ECO:0007669"/>
    <property type="project" value="UniProtKB-SubCell"/>
</dbReference>
<dbReference type="SUPFAM" id="SSF52058">
    <property type="entry name" value="L domain-like"/>
    <property type="match status" value="1"/>
</dbReference>
<dbReference type="Pfam" id="PF12819">
    <property type="entry name" value="Malectin_like"/>
    <property type="match status" value="1"/>
</dbReference>
<dbReference type="Gramene" id="Pp3c2_18520V3.1">
    <property type="protein sequence ID" value="Pp3c2_18520V3.1"/>
    <property type="gene ID" value="Pp3c2_18520"/>
</dbReference>
<dbReference type="PANTHER" id="PTHR45631">
    <property type="entry name" value="OS07G0107800 PROTEIN-RELATED"/>
    <property type="match status" value="1"/>
</dbReference>
<evidence type="ECO:0000313" key="10">
    <source>
        <dbReference type="EMBL" id="PNR60096.1"/>
    </source>
</evidence>
<dbReference type="AlphaFoldDB" id="A0A2K1L253"/>
<feature type="domain" description="Protein kinase" evidence="9">
    <location>
        <begin position="579"/>
        <end position="874"/>
    </location>
</feature>
<dbReference type="GO" id="GO:0005524">
    <property type="term" value="F:ATP binding"/>
    <property type="evidence" value="ECO:0007669"/>
    <property type="project" value="InterPro"/>
</dbReference>